<reference evidence="7 8" key="1">
    <citation type="submission" date="2020-09" db="EMBL/GenBank/DDBJ databases">
        <title>De no assembly of potato wild relative species, Solanum commersonii.</title>
        <authorList>
            <person name="Cho K."/>
        </authorList>
    </citation>
    <scope>NUCLEOTIDE SEQUENCE [LARGE SCALE GENOMIC DNA]</scope>
    <source>
        <strain evidence="7">LZ3.2</strain>
        <tissue evidence="7">Leaf</tissue>
    </source>
</reference>
<dbReference type="PANTHER" id="PTHR47965:SF84">
    <property type="entry name" value="BASIC 7S GLOBULIN-LIKE"/>
    <property type="match status" value="1"/>
</dbReference>
<evidence type="ECO:0000256" key="1">
    <source>
        <dbReference type="ARBA" id="ARBA00004239"/>
    </source>
</evidence>
<organism evidence="7 8">
    <name type="scientific">Solanum commersonii</name>
    <name type="common">Commerson's wild potato</name>
    <name type="synonym">Commerson's nightshade</name>
    <dbReference type="NCBI Taxonomy" id="4109"/>
    <lineage>
        <taxon>Eukaryota</taxon>
        <taxon>Viridiplantae</taxon>
        <taxon>Streptophyta</taxon>
        <taxon>Embryophyta</taxon>
        <taxon>Tracheophyta</taxon>
        <taxon>Spermatophyta</taxon>
        <taxon>Magnoliopsida</taxon>
        <taxon>eudicotyledons</taxon>
        <taxon>Gunneridae</taxon>
        <taxon>Pentapetalae</taxon>
        <taxon>asterids</taxon>
        <taxon>lamiids</taxon>
        <taxon>Solanales</taxon>
        <taxon>Solanaceae</taxon>
        <taxon>Solanoideae</taxon>
        <taxon>Solaneae</taxon>
        <taxon>Solanum</taxon>
    </lineage>
</organism>
<dbReference type="PANTHER" id="PTHR47965">
    <property type="entry name" value="ASPARTYL PROTEASE-RELATED"/>
    <property type="match status" value="1"/>
</dbReference>
<dbReference type="PROSITE" id="PS51767">
    <property type="entry name" value="PEPTIDASE_A1"/>
    <property type="match status" value="2"/>
</dbReference>
<dbReference type="InterPro" id="IPR033868">
    <property type="entry name" value="Xylanase_inhibitor_I-like"/>
</dbReference>
<comment type="caution">
    <text evidence="7">The sequence shown here is derived from an EMBL/GenBank/DDBJ whole genome shotgun (WGS) entry which is preliminary data.</text>
</comment>
<keyword evidence="8" id="KW-1185">Reference proteome</keyword>
<dbReference type="GO" id="GO:0004190">
    <property type="term" value="F:aspartic-type endopeptidase activity"/>
    <property type="evidence" value="ECO:0007669"/>
    <property type="project" value="InterPro"/>
</dbReference>
<dbReference type="FunFam" id="2.40.70.10:FF:000041">
    <property type="entry name" value="Basic 7S globulin"/>
    <property type="match status" value="2"/>
</dbReference>
<feature type="domain" description="Peptidase A1" evidence="6">
    <location>
        <begin position="45"/>
        <end position="421"/>
    </location>
</feature>
<sequence>MVTKTNSLFFILSLIVLFSLSFAKTPPRPRAFLLPVTKDASTKQFVTTINQRTPLVPVKLTIDLGQRFLWVDCEKGYVSSSYKPVPCGSIPCKRSLSGACVESCVGPPSPGCNNNTCSHIPYNPFIRTSTGGELAQDVVSLQSTDGSNPRKYLSTNGVVFDCAPHSLLEGLAKGVKGILGLGNGYVGFPTQLANAFSVPRKFAICLTSSTTSRGVIFFGDSPYVFLPGMDVSKRLVYTPLLKNPVSTSGSYFEGEPSVDYFIGVTSIKINGNVVPINTTLLNITKDGKGGTKISTVDPYTKLETSIYNALTKAFVKSLAKVPRVKPVAPFKVCYNRTSLGSTRVGPGVPPIELVLGNKNATTSWTIWGANSMVAVNNDVLCLGFVDGGLEFEPTTSIVIGAHQIEDNLLQFDIANKKLGFTSSLLFVMKDASTKQFVTTINQRTPLVPVKLTIDLGQRFLWVDCEKGYVSSSYKPVPCGSIPCKRSLSGACVESCVDPPSPGCNNNTCSHIPYNPFIRTSTGGELAQDVVSLQSTDGSNPRKYLSTNGVVFDCAPHSLLEGLAKGVKGILGFGNGYVGFPTQLANAFSVPRKFAICLTSSTTSRGVIFFGDSPYVFLPEMDYSKRLVYTPLLKNTVSTSGSYYAGEPSTDYFIGVASIKIHSIVVPINTTLLNITKDGKGGTKISTVEPYTKLETSIYNALTKAFVGALVNVPMVKPVAPFKVCYNKTSLGSNQVGPGVPPIELVLRNKNATTYTSWFIWGANSMVTVNNDVVCFGFVDGVEFEPTTSIVIGTHQIEDNLLQFDIANKRLGFTSSLLFDEITCANFNFTTKA</sequence>
<dbReference type="InterPro" id="IPR033121">
    <property type="entry name" value="PEPTIDASE_A1"/>
</dbReference>
<dbReference type="Gene3D" id="2.40.70.10">
    <property type="entry name" value="Acid Proteases"/>
    <property type="match status" value="4"/>
</dbReference>
<evidence type="ECO:0000313" key="7">
    <source>
        <dbReference type="EMBL" id="KAG5574128.1"/>
    </source>
</evidence>
<dbReference type="OrthoDB" id="1904546at2759"/>
<keyword evidence="3" id="KW-0964">Secreted</keyword>
<evidence type="ECO:0000256" key="5">
    <source>
        <dbReference type="SAM" id="SignalP"/>
    </source>
</evidence>
<evidence type="ECO:0000256" key="2">
    <source>
        <dbReference type="ARBA" id="ARBA00007447"/>
    </source>
</evidence>
<evidence type="ECO:0000313" key="8">
    <source>
        <dbReference type="Proteomes" id="UP000824120"/>
    </source>
</evidence>
<dbReference type="Proteomes" id="UP000824120">
    <property type="component" value="Chromosome 12"/>
</dbReference>
<feature type="chain" id="PRO_5039909065" description="Peptidase A1 domain-containing protein" evidence="5">
    <location>
        <begin position="24"/>
        <end position="832"/>
    </location>
</feature>
<protein>
    <recommendedName>
        <fullName evidence="6">Peptidase A1 domain-containing protein</fullName>
    </recommendedName>
</protein>
<dbReference type="FunFam" id="2.40.70.10:FF:000045">
    <property type="entry name" value="Basic 7S globulin"/>
    <property type="match status" value="1"/>
</dbReference>
<gene>
    <name evidence="7" type="ORF">H5410_063894</name>
</gene>
<dbReference type="EMBL" id="JACXVP010000012">
    <property type="protein sequence ID" value="KAG5574128.1"/>
    <property type="molecule type" value="Genomic_DNA"/>
</dbReference>
<dbReference type="InterPro" id="IPR032799">
    <property type="entry name" value="TAXi_C"/>
</dbReference>
<dbReference type="InterPro" id="IPR021109">
    <property type="entry name" value="Peptidase_aspartic_dom_sf"/>
</dbReference>
<dbReference type="CDD" id="cd05489">
    <property type="entry name" value="xylanase_inhibitor_I_like"/>
    <property type="match status" value="2"/>
</dbReference>
<dbReference type="SUPFAM" id="SSF50630">
    <property type="entry name" value="Acid proteases"/>
    <property type="match status" value="2"/>
</dbReference>
<keyword evidence="4 5" id="KW-0732">Signal</keyword>
<evidence type="ECO:0000256" key="3">
    <source>
        <dbReference type="ARBA" id="ARBA00022525"/>
    </source>
</evidence>
<dbReference type="Pfam" id="PF14541">
    <property type="entry name" value="TAXi_C"/>
    <property type="match status" value="2"/>
</dbReference>
<dbReference type="Pfam" id="PF14543">
    <property type="entry name" value="TAXi_N"/>
    <property type="match status" value="2"/>
</dbReference>
<comment type="subcellular location">
    <subcellularLocation>
        <location evidence="1">Secreted</location>
        <location evidence="1">Extracellular space</location>
    </subcellularLocation>
</comment>
<evidence type="ECO:0000259" key="6">
    <source>
        <dbReference type="PROSITE" id="PS51767"/>
    </source>
</evidence>
<dbReference type="InterPro" id="IPR032861">
    <property type="entry name" value="TAXi_N"/>
</dbReference>
<feature type="domain" description="Peptidase A1" evidence="6">
    <location>
        <begin position="436"/>
        <end position="813"/>
    </location>
</feature>
<accession>A0A9J5WGP9</accession>
<dbReference type="GO" id="GO:0006508">
    <property type="term" value="P:proteolysis"/>
    <property type="evidence" value="ECO:0007669"/>
    <property type="project" value="InterPro"/>
</dbReference>
<dbReference type="InterPro" id="IPR001461">
    <property type="entry name" value="Aspartic_peptidase_A1"/>
</dbReference>
<dbReference type="AlphaFoldDB" id="A0A9J5WGP9"/>
<name>A0A9J5WGP9_SOLCO</name>
<feature type="signal peptide" evidence="5">
    <location>
        <begin position="1"/>
        <end position="23"/>
    </location>
</feature>
<proteinExistence type="inferred from homology"/>
<comment type="similarity">
    <text evidence="2">Belongs to the peptidase A1 family.</text>
</comment>
<evidence type="ECO:0000256" key="4">
    <source>
        <dbReference type="ARBA" id="ARBA00022729"/>
    </source>
</evidence>
<dbReference type="GO" id="GO:0005576">
    <property type="term" value="C:extracellular region"/>
    <property type="evidence" value="ECO:0007669"/>
    <property type="project" value="UniProtKB-SubCell"/>
</dbReference>